<sequence length="188" mass="21745">MAFFDQDYREIITKAVIGKGRKFIRDTNTMTPPQRPTSILGCWIINHHYKAKLQCEDVVEIHGSYEVNIWFSYNHNTKTQVVTEKVEYTDEIPLSVRDEQSFGNETEVIAKVLQQPNCLECNITTEGHKIKVEVEREFLVEAVGETKLCVRIDPSCESCEDSWEWPVSDDELSSIEPKHKSKGHEERV</sequence>
<dbReference type="Proteomes" id="UP000252585">
    <property type="component" value="Unassembled WGS sequence"/>
</dbReference>
<proteinExistence type="predicted"/>
<dbReference type="OrthoDB" id="2374983at2"/>
<organism evidence="2 3">
    <name type="scientific">Saliterribacillus persicus</name>
    <dbReference type="NCBI Taxonomy" id="930114"/>
    <lineage>
        <taxon>Bacteria</taxon>
        <taxon>Bacillati</taxon>
        <taxon>Bacillota</taxon>
        <taxon>Bacilli</taxon>
        <taxon>Bacillales</taxon>
        <taxon>Bacillaceae</taxon>
        <taxon>Saliterribacillus</taxon>
    </lineage>
</organism>
<dbReference type="InterPro" id="IPR018901">
    <property type="entry name" value="Spore_coat_CotE"/>
</dbReference>
<accession>A0A368XRR2</accession>
<protein>
    <submittedName>
        <fullName evidence="2">Spore coat protein E</fullName>
    </submittedName>
</protein>
<keyword evidence="3" id="KW-1185">Reference proteome</keyword>
<dbReference type="Pfam" id="PF10628">
    <property type="entry name" value="CotE"/>
    <property type="match status" value="1"/>
</dbReference>
<dbReference type="EMBL" id="QPJJ01000006">
    <property type="protein sequence ID" value="RCW70642.1"/>
    <property type="molecule type" value="Genomic_DNA"/>
</dbReference>
<keyword evidence="2" id="KW-0946">Virion</keyword>
<feature type="region of interest" description="Disordered" evidence="1">
    <location>
        <begin position="163"/>
        <end position="188"/>
    </location>
</feature>
<feature type="compositionally biased region" description="Acidic residues" evidence="1">
    <location>
        <begin position="163"/>
        <end position="173"/>
    </location>
</feature>
<evidence type="ECO:0000256" key="1">
    <source>
        <dbReference type="SAM" id="MobiDB-lite"/>
    </source>
</evidence>
<gene>
    <name evidence="2" type="ORF">DFR57_10639</name>
</gene>
<reference evidence="2 3" key="1">
    <citation type="submission" date="2018-07" db="EMBL/GenBank/DDBJ databases">
        <title>Genomic Encyclopedia of Type Strains, Phase IV (KMG-IV): sequencing the most valuable type-strain genomes for metagenomic binning, comparative biology and taxonomic classification.</title>
        <authorList>
            <person name="Goeker M."/>
        </authorList>
    </citation>
    <scope>NUCLEOTIDE SEQUENCE [LARGE SCALE GENOMIC DNA]</scope>
    <source>
        <strain evidence="2 3">DSM 27696</strain>
    </source>
</reference>
<dbReference type="AlphaFoldDB" id="A0A368XRR2"/>
<evidence type="ECO:0000313" key="3">
    <source>
        <dbReference type="Proteomes" id="UP000252585"/>
    </source>
</evidence>
<name>A0A368XRR2_9BACI</name>
<dbReference type="RefSeq" id="WP_114352636.1">
    <property type="nucleotide sequence ID" value="NZ_QPJJ01000006.1"/>
</dbReference>
<keyword evidence="2" id="KW-0167">Capsid protein</keyword>
<comment type="caution">
    <text evidence="2">The sequence shown here is derived from an EMBL/GenBank/DDBJ whole genome shotgun (WGS) entry which is preliminary data.</text>
</comment>
<evidence type="ECO:0000313" key="2">
    <source>
        <dbReference type="EMBL" id="RCW70642.1"/>
    </source>
</evidence>